<keyword evidence="7" id="KW-0408">Iron</keyword>
<dbReference type="PRINTS" id="PR00075">
    <property type="entry name" value="FACDDSATRASE"/>
</dbReference>
<keyword evidence="13" id="KW-0808">Transferase</keyword>
<feature type="domain" description="Transposase IS204/IS1001/IS1096/IS1165 DDE" evidence="12">
    <location>
        <begin position="280"/>
        <end position="404"/>
    </location>
</feature>
<dbReference type="InterPro" id="IPR005804">
    <property type="entry name" value="FA_desaturase_dom"/>
</dbReference>
<accession>A0A0G3BF54</accession>
<keyword evidence="8" id="KW-0443">Lipid metabolism</keyword>
<proteinExistence type="inferred from homology"/>
<dbReference type="STRING" id="413882.AAW51_1373"/>
<dbReference type="OrthoDB" id="9768289at2"/>
<evidence type="ECO:0000256" key="4">
    <source>
        <dbReference type="ARBA" id="ARBA00022832"/>
    </source>
</evidence>
<feature type="domain" description="Fatty acid desaturase" evidence="11">
    <location>
        <begin position="24"/>
        <end position="227"/>
    </location>
</feature>
<dbReference type="CDD" id="cd03505">
    <property type="entry name" value="Delta9-FADS-like"/>
    <property type="match status" value="1"/>
</dbReference>
<protein>
    <submittedName>
        <fullName evidence="13">Aminotransferase</fullName>
    </submittedName>
</protein>
<evidence type="ECO:0000313" key="13">
    <source>
        <dbReference type="EMBL" id="AKJ28064.1"/>
    </source>
</evidence>
<dbReference type="GO" id="GO:0006631">
    <property type="term" value="P:fatty acid metabolic process"/>
    <property type="evidence" value="ECO:0007669"/>
    <property type="project" value="UniProtKB-KW"/>
</dbReference>
<evidence type="ECO:0000256" key="9">
    <source>
        <dbReference type="ARBA" id="ARBA00023136"/>
    </source>
</evidence>
<name>A0A0G3BF54_9BURK</name>
<dbReference type="EMBL" id="CP011371">
    <property type="protein sequence ID" value="AKJ28064.1"/>
    <property type="molecule type" value="Genomic_DNA"/>
</dbReference>
<dbReference type="PANTHER" id="PTHR11351:SF33">
    <property type="entry name" value="DELTA-9 FATTY ACID DESATURASE, DESA"/>
    <property type="match status" value="1"/>
</dbReference>
<dbReference type="GO" id="GO:0016717">
    <property type="term" value="F:oxidoreductase activity, acting on paired donors, with oxidation of a pair of donors resulting in the reduction of molecular oxygen to two molecules of water"/>
    <property type="evidence" value="ECO:0007669"/>
    <property type="project" value="InterPro"/>
</dbReference>
<comment type="subcellular location">
    <subcellularLocation>
        <location evidence="1">Membrane</location>
        <topology evidence="1">Multi-pass membrane protein</topology>
    </subcellularLocation>
</comment>
<keyword evidence="3 10" id="KW-0812">Transmembrane</keyword>
<evidence type="ECO:0000313" key="14">
    <source>
        <dbReference type="Proteomes" id="UP000035352"/>
    </source>
</evidence>
<dbReference type="PANTHER" id="PTHR11351">
    <property type="entry name" value="ACYL-COA DESATURASE"/>
    <property type="match status" value="1"/>
</dbReference>
<evidence type="ECO:0000256" key="6">
    <source>
        <dbReference type="ARBA" id="ARBA00023002"/>
    </source>
</evidence>
<evidence type="ECO:0000256" key="5">
    <source>
        <dbReference type="ARBA" id="ARBA00022989"/>
    </source>
</evidence>
<dbReference type="PATRIC" id="fig|413882.6.peg.1441"/>
<dbReference type="Proteomes" id="UP000035352">
    <property type="component" value="Chromosome"/>
</dbReference>
<feature type="transmembrane region" description="Helical" evidence="10">
    <location>
        <begin position="24"/>
        <end position="46"/>
    </location>
</feature>
<evidence type="ECO:0000256" key="7">
    <source>
        <dbReference type="ARBA" id="ARBA00023004"/>
    </source>
</evidence>
<sequence>MSEILVVWESLVDWLAHGVLNASVWQIIAFTLVMTHITIASVTIFLHRSQAHRSVDLHPVVGHFFRFWLWTTTGMVTKEWVAIHRKHHAKCETVDDPHSPQTRGIKTVLLTGSELYRTEAKNQETLAKFGHNTPDDWMERNVYSRFTWHGVGLMMIIDLLLFGAAGLTVWAVQMLWIPITAAGIINGLAHWWGYRNFEAADASTNISPWGIIIGGEELHNNHHTYPTSAKLSVKKHEFDIGWAYIRTLEILGLAKVRKTPPLLKMGDVKPVADAHTLEAIIAHRYEVMAKYGRELRRACAAELAHLKASGAQNSAKWSELRVAKRWLHRDEDRIPSNVKPHLERVCAQSPALAKLVAMREELRQLWTRTNVSAEQLVADLQAWCKKAEDSGIAALQDFAVKLRAVRA</sequence>
<keyword evidence="4" id="KW-0276">Fatty acid metabolism</keyword>
<dbReference type="GO" id="GO:0016020">
    <property type="term" value="C:membrane"/>
    <property type="evidence" value="ECO:0007669"/>
    <property type="project" value="UniProtKB-SubCell"/>
</dbReference>
<keyword evidence="5 10" id="KW-1133">Transmembrane helix</keyword>
<keyword evidence="9 10" id="KW-0472">Membrane</keyword>
<evidence type="ECO:0000259" key="11">
    <source>
        <dbReference type="Pfam" id="PF00487"/>
    </source>
</evidence>
<feature type="transmembrane region" description="Helical" evidence="10">
    <location>
        <begin position="146"/>
        <end position="169"/>
    </location>
</feature>
<evidence type="ECO:0000256" key="10">
    <source>
        <dbReference type="SAM" id="Phobius"/>
    </source>
</evidence>
<dbReference type="InterPro" id="IPR002560">
    <property type="entry name" value="Transposase_DDE"/>
</dbReference>
<dbReference type="GO" id="GO:0008483">
    <property type="term" value="F:transaminase activity"/>
    <property type="evidence" value="ECO:0007669"/>
    <property type="project" value="UniProtKB-KW"/>
</dbReference>
<reference evidence="13 14" key="1">
    <citation type="submission" date="2015-05" db="EMBL/GenBank/DDBJ databases">
        <authorList>
            <person name="Tang B."/>
            <person name="Yu Y."/>
        </authorList>
    </citation>
    <scope>NUCLEOTIDE SEQUENCE [LARGE SCALE GENOMIC DNA]</scope>
    <source>
        <strain evidence="13 14">DSM 7029</strain>
    </source>
</reference>
<evidence type="ECO:0000256" key="2">
    <source>
        <dbReference type="ARBA" id="ARBA00008749"/>
    </source>
</evidence>
<evidence type="ECO:0000256" key="1">
    <source>
        <dbReference type="ARBA" id="ARBA00004141"/>
    </source>
</evidence>
<evidence type="ECO:0000256" key="8">
    <source>
        <dbReference type="ARBA" id="ARBA00023098"/>
    </source>
</evidence>
<dbReference type="Pfam" id="PF01610">
    <property type="entry name" value="DDE_Tnp_ISL3"/>
    <property type="match status" value="1"/>
</dbReference>
<evidence type="ECO:0000259" key="12">
    <source>
        <dbReference type="Pfam" id="PF01610"/>
    </source>
</evidence>
<gene>
    <name evidence="13" type="ORF">AAW51_1373</name>
</gene>
<dbReference type="RefSeq" id="WP_047194012.1">
    <property type="nucleotide sequence ID" value="NZ_CP011371.1"/>
</dbReference>
<keyword evidence="6" id="KW-0560">Oxidoreductase</keyword>
<organism evidence="13 14">
    <name type="scientific">Caldimonas brevitalea</name>
    <dbReference type="NCBI Taxonomy" id="413882"/>
    <lineage>
        <taxon>Bacteria</taxon>
        <taxon>Pseudomonadati</taxon>
        <taxon>Pseudomonadota</taxon>
        <taxon>Betaproteobacteria</taxon>
        <taxon>Burkholderiales</taxon>
        <taxon>Sphaerotilaceae</taxon>
        <taxon>Caldimonas</taxon>
    </lineage>
</organism>
<dbReference type="KEGG" id="pbh:AAW51_1373"/>
<keyword evidence="13" id="KW-0032">Aminotransferase</keyword>
<evidence type="ECO:0000256" key="3">
    <source>
        <dbReference type="ARBA" id="ARBA00022692"/>
    </source>
</evidence>
<dbReference type="InterPro" id="IPR015876">
    <property type="entry name" value="Acyl-CoA_DS"/>
</dbReference>
<dbReference type="AlphaFoldDB" id="A0A0G3BF54"/>
<comment type="similarity">
    <text evidence="2">Belongs to the fatty acid desaturase type 2 family.</text>
</comment>
<feature type="transmembrane region" description="Helical" evidence="10">
    <location>
        <begin position="175"/>
        <end position="194"/>
    </location>
</feature>
<keyword evidence="14" id="KW-1185">Reference proteome</keyword>
<dbReference type="Pfam" id="PF00487">
    <property type="entry name" value="FA_desaturase"/>
    <property type="match status" value="1"/>
</dbReference>